<dbReference type="EMBL" id="JAKRCV010000128">
    <property type="protein sequence ID" value="MCG7323825.1"/>
    <property type="molecule type" value="Genomic_DNA"/>
</dbReference>
<comment type="caution">
    <text evidence="3">The sequence shown here is derived from an EMBL/GenBank/DDBJ whole genome shotgun (WGS) entry which is preliminary data.</text>
</comment>
<feature type="compositionally biased region" description="Low complexity" evidence="1">
    <location>
        <begin position="67"/>
        <end position="97"/>
    </location>
</feature>
<proteinExistence type="predicted"/>
<dbReference type="PROSITE" id="PS51257">
    <property type="entry name" value="PROKAR_LIPOPROTEIN"/>
    <property type="match status" value="1"/>
</dbReference>
<dbReference type="RefSeq" id="WP_239266735.1">
    <property type="nucleotide sequence ID" value="NZ_JAKRCV010000128.1"/>
</dbReference>
<feature type="signal peptide" evidence="2">
    <location>
        <begin position="1"/>
        <end position="28"/>
    </location>
</feature>
<protein>
    <recommendedName>
        <fullName evidence="5">Lipoprotein</fullName>
    </recommendedName>
</protein>
<gene>
    <name evidence="3" type="ORF">MHL29_18355</name>
</gene>
<evidence type="ECO:0000256" key="1">
    <source>
        <dbReference type="SAM" id="MobiDB-lite"/>
    </source>
</evidence>
<feature type="compositionally biased region" description="Low complexity" evidence="1">
    <location>
        <begin position="39"/>
        <end position="59"/>
    </location>
</feature>
<keyword evidence="2" id="KW-0732">Signal</keyword>
<evidence type="ECO:0000313" key="4">
    <source>
        <dbReference type="Proteomes" id="UP001521931"/>
    </source>
</evidence>
<reference evidence="3 4" key="1">
    <citation type="submission" date="2022-02" db="EMBL/GenBank/DDBJ databases">
        <title>Uncovering new skin microbiome diversity through culturing and metagenomics.</title>
        <authorList>
            <person name="Conlan S."/>
            <person name="Deming C."/>
            <person name="Nisc Comparative Sequencing Program N."/>
            <person name="Segre J.A."/>
        </authorList>
    </citation>
    <scope>NUCLEOTIDE SEQUENCE [LARGE SCALE GENOMIC DNA]</scope>
    <source>
        <strain evidence="3 4">ACRQZ</strain>
    </source>
</reference>
<keyword evidence="4" id="KW-1185">Reference proteome</keyword>
<sequence length="322" mass="32312">MGTRIAALASSAVAVLALTACGSGGSDAAGSSAARSSAASASSGSTAGMPSAPTATNGTGSAGAGTTGTTAPTPRAPAATYGSSTGTTTRAARPSTGTQGGGQVTGATGGLKAYLEAHLADVNKGDGCDVNIRVDKRVGGYARGSYFAPECEAGKGIWAYSEAAGWHVVHRGQEPPQCTELARLAPQMPTSIAGQCLLDGKAVTWRPGLVAEPDPQVTGAMGELRTYLVGRLRTMNAGDGCDLGARVDKRVGGYARGSYFAPECEGAAALWAQGANGWSEVWSGQDTPTCATLRSRAPGMPTSIVDRCVGDAGKAEPWRPTR</sequence>
<organism evidence="3 4">
    <name type="scientific">Arsenicicoccus bolidensis</name>
    <dbReference type="NCBI Taxonomy" id="229480"/>
    <lineage>
        <taxon>Bacteria</taxon>
        <taxon>Bacillati</taxon>
        <taxon>Actinomycetota</taxon>
        <taxon>Actinomycetes</taxon>
        <taxon>Micrococcales</taxon>
        <taxon>Intrasporangiaceae</taxon>
        <taxon>Arsenicicoccus</taxon>
    </lineage>
</organism>
<dbReference type="Proteomes" id="UP001521931">
    <property type="component" value="Unassembled WGS sequence"/>
</dbReference>
<evidence type="ECO:0008006" key="5">
    <source>
        <dbReference type="Google" id="ProtNLM"/>
    </source>
</evidence>
<feature type="region of interest" description="Disordered" evidence="1">
    <location>
        <begin position="39"/>
        <end position="104"/>
    </location>
</feature>
<accession>A0ABS9Q968</accession>
<feature type="chain" id="PRO_5045169260" description="Lipoprotein" evidence="2">
    <location>
        <begin position="29"/>
        <end position="322"/>
    </location>
</feature>
<name>A0ABS9Q968_9MICO</name>
<evidence type="ECO:0000256" key="2">
    <source>
        <dbReference type="SAM" id="SignalP"/>
    </source>
</evidence>
<evidence type="ECO:0000313" key="3">
    <source>
        <dbReference type="EMBL" id="MCG7323825.1"/>
    </source>
</evidence>